<evidence type="ECO:0000256" key="11">
    <source>
        <dbReference type="ARBA" id="ARBA00023152"/>
    </source>
</evidence>
<evidence type="ECO:0000313" key="14">
    <source>
        <dbReference type="EMBL" id="SMB99539.1"/>
    </source>
</evidence>
<feature type="binding site" evidence="12">
    <location>
        <begin position="114"/>
        <end position="117"/>
    </location>
    <ligand>
        <name>ATP</name>
        <dbReference type="ChEBI" id="CHEBI:30616"/>
    </ligand>
</feature>
<dbReference type="STRING" id="698762.SAMN00808754_2948"/>
<feature type="binding site" evidence="12">
    <location>
        <position position="12"/>
    </location>
    <ligand>
        <name>ATP</name>
        <dbReference type="ChEBI" id="CHEBI:30616"/>
    </ligand>
</feature>
<keyword evidence="9 12" id="KW-0067">ATP-binding</keyword>
<evidence type="ECO:0000256" key="3">
    <source>
        <dbReference type="ARBA" id="ARBA00004679"/>
    </source>
</evidence>
<dbReference type="Gene3D" id="3.40.50.450">
    <property type="match status" value="1"/>
</dbReference>
<dbReference type="InterPro" id="IPR035966">
    <property type="entry name" value="PKF_sf"/>
</dbReference>
<feature type="binding site" evidence="12">
    <location>
        <position position="174"/>
    </location>
    <ligand>
        <name>substrate</name>
        <note>ligand shared between dimeric partners</note>
    </ligand>
</feature>
<evidence type="ECO:0000256" key="1">
    <source>
        <dbReference type="ARBA" id="ARBA00001946"/>
    </source>
</evidence>
<comment type="catalytic activity">
    <reaction evidence="12">
        <text>beta-D-fructose 6-phosphate + ATP = beta-D-fructose 1,6-bisphosphate + ADP + H(+)</text>
        <dbReference type="Rhea" id="RHEA:16109"/>
        <dbReference type="ChEBI" id="CHEBI:15378"/>
        <dbReference type="ChEBI" id="CHEBI:30616"/>
        <dbReference type="ChEBI" id="CHEBI:32966"/>
        <dbReference type="ChEBI" id="CHEBI:57634"/>
        <dbReference type="ChEBI" id="CHEBI:456216"/>
        <dbReference type="EC" id="2.7.1.11"/>
    </reaction>
</comment>
<dbReference type="FunFam" id="3.40.50.460:FF:000002">
    <property type="entry name" value="ATP-dependent 6-phosphofructokinase"/>
    <property type="match status" value="1"/>
</dbReference>
<dbReference type="NCBIfam" id="TIGR02483">
    <property type="entry name" value="PFK_mixed"/>
    <property type="match status" value="1"/>
</dbReference>
<gene>
    <name evidence="12" type="primary">pfkA</name>
    <name evidence="14" type="ORF">SAMN00808754_2948</name>
</gene>
<keyword evidence="11 12" id="KW-0324">Glycolysis</keyword>
<dbReference type="GO" id="GO:0070095">
    <property type="term" value="F:fructose-6-phosphate binding"/>
    <property type="evidence" value="ECO:0007669"/>
    <property type="project" value="TreeGrafter"/>
</dbReference>
<evidence type="ECO:0000256" key="9">
    <source>
        <dbReference type="ARBA" id="ARBA00022840"/>
    </source>
</evidence>
<dbReference type="GO" id="GO:0030388">
    <property type="term" value="P:fructose 1,6-bisphosphate metabolic process"/>
    <property type="evidence" value="ECO:0007669"/>
    <property type="project" value="TreeGrafter"/>
</dbReference>
<dbReference type="PROSITE" id="PS00433">
    <property type="entry name" value="PHOSPHOFRUCTOKINASE"/>
    <property type="match status" value="1"/>
</dbReference>
<dbReference type="InterPro" id="IPR012003">
    <property type="entry name" value="ATP_PFK_prok-type"/>
</dbReference>
<dbReference type="GO" id="GO:0016208">
    <property type="term" value="F:AMP binding"/>
    <property type="evidence" value="ECO:0007669"/>
    <property type="project" value="TreeGrafter"/>
</dbReference>
<comment type="pathway">
    <text evidence="3 12">Carbohydrate degradation; glycolysis; D-glyceraldehyde 3-phosphate and glycerone phosphate from D-glucose: step 3/4.</text>
</comment>
<organism evidence="14 15">
    <name type="scientific">Thermanaeromonas toyohensis ToBE</name>
    <dbReference type="NCBI Taxonomy" id="698762"/>
    <lineage>
        <taxon>Bacteria</taxon>
        <taxon>Bacillati</taxon>
        <taxon>Bacillota</taxon>
        <taxon>Clostridia</taxon>
        <taxon>Neomoorellales</taxon>
        <taxon>Neomoorellaceae</taxon>
        <taxon>Thermanaeromonas</taxon>
    </lineage>
</organism>
<feature type="binding site" description="in other chain" evidence="12">
    <location>
        <begin position="137"/>
        <end position="139"/>
    </location>
    <ligand>
        <name>substrate</name>
        <note>ligand shared between dimeric partners</note>
    </ligand>
</feature>
<dbReference type="PANTHER" id="PTHR13697:SF52">
    <property type="entry name" value="ATP-DEPENDENT 6-PHOSPHOFRUCTOKINASE 3"/>
    <property type="match status" value="1"/>
</dbReference>
<dbReference type="InterPro" id="IPR022953">
    <property type="entry name" value="ATP_PFK"/>
</dbReference>
<dbReference type="NCBIfam" id="NF002872">
    <property type="entry name" value="PRK03202.1"/>
    <property type="match status" value="1"/>
</dbReference>
<dbReference type="GO" id="GO:0042802">
    <property type="term" value="F:identical protein binding"/>
    <property type="evidence" value="ECO:0007669"/>
    <property type="project" value="TreeGrafter"/>
</dbReference>
<reference evidence="14 15" key="1">
    <citation type="submission" date="2017-04" db="EMBL/GenBank/DDBJ databases">
        <authorList>
            <person name="Afonso C.L."/>
            <person name="Miller P.J."/>
            <person name="Scott M.A."/>
            <person name="Spackman E."/>
            <person name="Goraichik I."/>
            <person name="Dimitrov K.M."/>
            <person name="Suarez D.L."/>
            <person name="Swayne D.E."/>
        </authorList>
    </citation>
    <scope>NUCLEOTIDE SEQUENCE [LARGE SCALE GENOMIC DNA]</scope>
    <source>
        <strain evidence="14 15">ToBE</strain>
    </source>
</reference>
<dbReference type="GO" id="GO:0003872">
    <property type="term" value="F:6-phosphofructokinase activity"/>
    <property type="evidence" value="ECO:0007669"/>
    <property type="project" value="UniProtKB-UniRule"/>
</dbReference>
<evidence type="ECO:0000256" key="7">
    <source>
        <dbReference type="ARBA" id="ARBA00022741"/>
    </source>
</evidence>
<feature type="site" description="Important for substrate specificity; cannot use PPi as phosphoryl donor" evidence="12">
    <location>
        <position position="116"/>
    </location>
</feature>
<comment type="cofactor">
    <cofactor evidence="1 12">
        <name>Mg(2+)</name>
        <dbReference type="ChEBI" id="CHEBI:18420"/>
    </cofactor>
</comment>
<feature type="binding site" evidence="12">
    <location>
        <position position="278"/>
    </location>
    <ligand>
        <name>substrate</name>
        <note>ligand shared between dimeric partners</note>
    </ligand>
</feature>
<dbReference type="Pfam" id="PF00365">
    <property type="entry name" value="PFK"/>
    <property type="match status" value="1"/>
</dbReference>
<feature type="domain" description="Phosphofructokinase" evidence="13">
    <location>
        <begin position="4"/>
        <end position="309"/>
    </location>
</feature>
<evidence type="ECO:0000256" key="5">
    <source>
        <dbReference type="ARBA" id="ARBA00022679"/>
    </source>
</evidence>
<dbReference type="HAMAP" id="MF_01976">
    <property type="entry name" value="Phosphofructokinase_III"/>
    <property type="match status" value="1"/>
</dbReference>
<dbReference type="Gene3D" id="3.40.50.460">
    <property type="entry name" value="Phosphofructokinase domain"/>
    <property type="match status" value="1"/>
</dbReference>
<evidence type="ECO:0000256" key="4">
    <source>
        <dbReference type="ARBA" id="ARBA00022490"/>
    </source>
</evidence>
<keyword evidence="8 12" id="KW-0418">Kinase</keyword>
<dbReference type="AlphaFoldDB" id="A0A1W1W1N3"/>
<dbReference type="GO" id="GO:0061621">
    <property type="term" value="P:canonical glycolysis"/>
    <property type="evidence" value="ECO:0007669"/>
    <property type="project" value="TreeGrafter"/>
</dbReference>
<sequence>MSKRLGILTGGGDCPGLNAVIRAAAKTAYAYGYELYGFLDGYTGVVEGRYIKLDPPAISGLLHRGGTILGTNNRSDPFHFPVQEGDKIVYRDMSGRAVELLEKLGIEVLLVIGGDGTLAGARDLKAKGARIIGIPKTIDNDLAATDQTFGFDTAVRTATDALDKLHTTAESHHRVMVLELMGRYAGWIALYSGLAGGADVILIPEIPWTVEGVIRKIEARRAEGKPFSIVVVAEGARTPTGELVVQRRVEGSVERLRLGGIGQLVAQMIEEKTGIETRVTVLGHIQRGGSPSSYDRVLATRFGVAAAELAIRGIHGVMVCLRGNDISYVPLEEVAAQPRTVPIDHPLIRTARAIGISFGD</sequence>
<dbReference type="PANTHER" id="PTHR13697">
    <property type="entry name" value="PHOSPHOFRUCTOKINASE"/>
    <property type="match status" value="1"/>
</dbReference>
<dbReference type="UniPathway" id="UPA00109">
    <property type="reaction ID" value="UER00182"/>
</dbReference>
<dbReference type="PIRSF" id="PIRSF000532">
    <property type="entry name" value="ATP_PFK_prok"/>
    <property type="match status" value="1"/>
</dbReference>
<keyword evidence="7 12" id="KW-0547">Nucleotide-binding</keyword>
<dbReference type="Proteomes" id="UP000192569">
    <property type="component" value="Chromosome I"/>
</dbReference>
<evidence type="ECO:0000256" key="12">
    <source>
        <dbReference type="HAMAP-Rule" id="MF_01976"/>
    </source>
</evidence>
<dbReference type="GO" id="GO:0005945">
    <property type="term" value="C:6-phosphofructokinase complex"/>
    <property type="evidence" value="ECO:0007669"/>
    <property type="project" value="TreeGrafter"/>
</dbReference>
<dbReference type="GO" id="GO:0046872">
    <property type="term" value="F:metal ion binding"/>
    <property type="evidence" value="ECO:0007669"/>
    <property type="project" value="UniProtKB-KW"/>
</dbReference>
<comment type="function">
    <text evidence="12">Catalyzes the phosphorylation of D-fructose 6-phosphate to fructose 1,6-bisphosphate by ATP, the first committing step of glycolysis.</text>
</comment>
<dbReference type="SUPFAM" id="SSF53784">
    <property type="entry name" value="Phosphofructokinase"/>
    <property type="match status" value="1"/>
</dbReference>
<feature type="active site" description="Proton acceptor" evidence="12">
    <location>
        <position position="139"/>
    </location>
</feature>
<dbReference type="GO" id="GO:0006002">
    <property type="term" value="P:fructose 6-phosphate metabolic process"/>
    <property type="evidence" value="ECO:0007669"/>
    <property type="project" value="InterPro"/>
</dbReference>
<evidence type="ECO:0000259" key="13">
    <source>
        <dbReference type="Pfam" id="PF00365"/>
    </source>
</evidence>
<evidence type="ECO:0000256" key="8">
    <source>
        <dbReference type="ARBA" id="ARBA00022777"/>
    </source>
</evidence>
<dbReference type="RefSeq" id="WP_084666624.1">
    <property type="nucleotide sequence ID" value="NZ_LT838272.1"/>
</dbReference>
<dbReference type="InterPro" id="IPR000023">
    <property type="entry name" value="Phosphofructokinase_dom"/>
</dbReference>
<dbReference type="EMBL" id="LT838272">
    <property type="protein sequence ID" value="SMB99539.1"/>
    <property type="molecule type" value="Genomic_DNA"/>
</dbReference>
<dbReference type="InterPro" id="IPR015912">
    <property type="entry name" value="Phosphofructokinase_CS"/>
</dbReference>
<dbReference type="GO" id="GO:0005524">
    <property type="term" value="F:ATP binding"/>
    <property type="evidence" value="ECO:0007669"/>
    <property type="project" value="UniProtKB-KW"/>
</dbReference>
<dbReference type="OrthoDB" id="9802503at2"/>
<feature type="binding site" evidence="12">
    <location>
        <position position="115"/>
    </location>
    <ligand>
        <name>Mg(2+)</name>
        <dbReference type="ChEBI" id="CHEBI:18420"/>
        <note>catalytic</note>
    </ligand>
</feature>
<protein>
    <recommendedName>
        <fullName evidence="12">ATP-dependent 6-phosphofructokinase</fullName>
        <shortName evidence="12">ATP-PFK</shortName>
        <shortName evidence="12">Phosphofructokinase</shortName>
        <ecNumber evidence="12">2.7.1.11</ecNumber>
    </recommendedName>
    <alternativeName>
        <fullName evidence="12">Phosphohexokinase</fullName>
    </alternativeName>
</protein>
<feature type="binding site" description="in other chain" evidence="12">
    <location>
        <position position="234"/>
    </location>
    <ligand>
        <name>substrate</name>
        <note>ligand shared between dimeric partners</note>
    </ligand>
</feature>
<comment type="subcellular location">
    <subcellularLocation>
        <location evidence="2 12">Cytoplasm</location>
    </subcellularLocation>
</comment>
<evidence type="ECO:0000256" key="2">
    <source>
        <dbReference type="ARBA" id="ARBA00004496"/>
    </source>
</evidence>
<keyword evidence="10 12" id="KW-0460">Magnesium</keyword>
<dbReference type="GO" id="GO:0048029">
    <property type="term" value="F:monosaccharide binding"/>
    <property type="evidence" value="ECO:0007669"/>
    <property type="project" value="TreeGrafter"/>
</dbReference>
<keyword evidence="5 12" id="KW-0808">Transferase</keyword>
<dbReference type="GO" id="GO:0047334">
    <property type="term" value="F:diphosphate-fructose-6-phosphate 1-phosphotransferase activity"/>
    <property type="evidence" value="ECO:0007669"/>
    <property type="project" value="InterPro"/>
</dbReference>
<evidence type="ECO:0000313" key="15">
    <source>
        <dbReference type="Proteomes" id="UP000192569"/>
    </source>
</evidence>
<dbReference type="EC" id="2.7.1.11" evidence="12"/>
<accession>A0A1W1W1N3</accession>
<dbReference type="InterPro" id="IPR012829">
    <property type="entry name" value="Phosphofructokinase_III"/>
</dbReference>
<feature type="binding site" description="in other chain" evidence="12">
    <location>
        <begin position="181"/>
        <end position="183"/>
    </location>
    <ligand>
        <name>substrate</name>
        <note>ligand shared between dimeric partners</note>
    </ligand>
</feature>
<comment type="caution">
    <text evidence="12">Lacks conserved residue(s) required for the propagation of feature annotation.</text>
</comment>
<comment type="subunit">
    <text evidence="12">Homodimer or homotetramer.</text>
</comment>
<keyword evidence="4 12" id="KW-0963">Cytoplasm</keyword>
<keyword evidence="15" id="KW-1185">Reference proteome</keyword>
<evidence type="ECO:0000256" key="10">
    <source>
        <dbReference type="ARBA" id="ARBA00022842"/>
    </source>
</evidence>
<evidence type="ECO:0000256" key="6">
    <source>
        <dbReference type="ARBA" id="ARBA00022723"/>
    </source>
</evidence>
<dbReference type="PRINTS" id="PR00476">
    <property type="entry name" value="PHFRCTKINASE"/>
</dbReference>
<name>A0A1W1W1N3_9FIRM</name>
<feature type="binding site" evidence="12">
    <location>
        <begin position="74"/>
        <end position="75"/>
    </location>
    <ligand>
        <name>ATP</name>
        <dbReference type="ChEBI" id="CHEBI:30616"/>
    </ligand>
</feature>
<proteinExistence type="inferred from homology"/>
<feature type="binding site" description="in other chain" evidence="12">
    <location>
        <begin position="284"/>
        <end position="287"/>
    </location>
    <ligand>
        <name>substrate</name>
        <note>ligand shared between dimeric partners</note>
    </ligand>
</feature>
<comment type="similarity">
    <text evidence="12">Belongs to the phosphofructokinase type A (PFKA) family. Mixed-substrate PFK group III subfamily.</text>
</comment>
<keyword evidence="6 12" id="KW-0479">Metal-binding</keyword>